<dbReference type="CDD" id="cd01056">
    <property type="entry name" value="Euk_Ferritin"/>
    <property type="match status" value="1"/>
</dbReference>
<evidence type="ECO:0000313" key="2">
    <source>
        <dbReference type="EMBL" id="JAA93980.1"/>
    </source>
</evidence>
<reference evidence="2" key="1">
    <citation type="journal article" date="2013" name="BMC Genomics">
        <title>A deep insight into the sialotranscriptome of the mosquito, Psorophora albipes.</title>
        <authorList>
            <person name="Chagas A.C."/>
            <person name="Calvo E."/>
            <person name="Rios-Velasquez C.M."/>
            <person name="Pessoa F.A."/>
            <person name="Medeiros J.F."/>
            <person name="Ribeiro J.M."/>
        </authorList>
    </citation>
    <scope>NUCLEOTIDE SEQUENCE</scope>
</reference>
<dbReference type="SUPFAM" id="SSF47240">
    <property type="entry name" value="Ferritin-like"/>
    <property type="match status" value="1"/>
</dbReference>
<dbReference type="EMBL" id="GALA01000872">
    <property type="protein sequence ID" value="JAA93980.1"/>
    <property type="molecule type" value="mRNA"/>
</dbReference>
<accession>T1DEY0</accession>
<dbReference type="AlphaFoldDB" id="T1DEY0"/>
<proteinExistence type="evidence at transcript level"/>
<organism evidence="2">
    <name type="scientific">Psorophora albipes</name>
    <dbReference type="NCBI Taxonomy" id="869069"/>
    <lineage>
        <taxon>Eukaryota</taxon>
        <taxon>Metazoa</taxon>
        <taxon>Ecdysozoa</taxon>
        <taxon>Arthropoda</taxon>
        <taxon>Hexapoda</taxon>
        <taxon>Insecta</taxon>
        <taxon>Pterygota</taxon>
        <taxon>Neoptera</taxon>
        <taxon>Endopterygota</taxon>
        <taxon>Diptera</taxon>
        <taxon>Nematocera</taxon>
        <taxon>Culicoidea</taxon>
        <taxon>Culicidae</taxon>
        <taxon>Culicinae</taxon>
        <taxon>Aedini</taxon>
        <taxon>Psorophora</taxon>
    </lineage>
</organism>
<name>T1DEY0_9DIPT</name>
<feature type="signal peptide" evidence="1">
    <location>
        <begin position="1"/>
        <end position="19"/>
    </location>
</feature>
<sequence length="219" mass="24712">MKFFLLTAALVAGLCTVRADYNSSDVTQFTAQYSAIAHVAQDLQSFTNQMLDKSWDFLLLSAVFNQYNLNRPGFEKLHRKVSDRAWDDCIETVKYLSQRGVSHSFNGVQNGVVSRLNAGKSGRNSLLDSDELSSLKLGLGYEKILADEVHTIHKKISHAHDKGNAYDPDVAHFLDEKYDEAQREQVREYAGHIHVLTRILEEPGTKQLGLHMFDDILAK</sequence>
<protein>
    <submittedName>
        <fullName evidence="2">Putative ferritin light-chain-like</fullName>
    </submittedName>
</protein>
<keyword evidence="1" id="KW-0732">Signal</keyword>
<dbReference type="InterPro" id="IPR012347">
    <property type="entry name" value="Ferritin-like"/>
</dbReference>
<evidence type="ECO:0000256" key="1">
    <source>
        <dbReference type="SAM" id="SignalP"/>
    </source>
</evidence>
<dbReference type="Gene3D" id="1.20.1260.10">
    <property type="match status" value="1"/>
</dbReference>
<dbReference type="InterPro" id="IPR009078">
    <property type="entry name" value="Ferritin-like_SF"/>
</dbReference>
<feature type="chain" id="PRO_5004574614" evidence="1">
    <location>
        <begin position="20"/>
        <end position="219"/>
    </location>
</feature>